<keyword evidence="2" id="KW-1185">Reference proteome</keyword>
<protein>
    <submittedName>
        <fullName evidence="1">Uncharacterized protein</fullName>
    </submittedName>
</protein>
<dbReference type="Pfam" id="PF03665">
    <property type="entry name" value="UPF0172"/>
    <property type="match status" value="1"/>
</dbReference>
<dbReference type="InterPro" id="IPR005366">
    <property type="entry name" value="EMC8/9"/>
</dbReference>
<reference evidence="1" key="1">
    <citation type="submission" date="2013-10" db="EMBL/GenBank/DDBJ databases">
        <title>Genomic analysis of the causative agents of coccidiosis in chickens.</title>
        <authorList>
            <person name="Reid A.J."/>
            <person name="Blake D."/>
            <person name="Billington K."/>
            <person name="Browne H."/>
            <person name="Dunn M."/>
            <person name="Hung S."/>
            <person name="Kawahara F."/>
            <person name="Miranda-Saavedra D."/>
            <person name="Mourier T."/>
            <person name="Nagra H."/>
            <person name="Otto T.D."/>
            <person name="Rawlings N."/>
            <person name="Sanchez A."/>
            <person name="Sanders M."/>
            <person name="Subramaniam C."/>
            <person name="Tay Y."/>
            <person name="Dear P."/>
            <person name="Doerig C."/>
            <person name="Gruber A."/>
            <person name="Parkinson J."/>
            <person name="Shirley M."/>
            <person name="Wan K.L."/>
            <person name="Berriman M."/>
            <person name="Tomley F."/>
            <person name="Pain A."/>
        </authorList>
    </citation>
    <scope>NUCLEOTIDE SEQUENCE [LARGE SCALE GENOMIC DNA]</scope>
    <source>
        <strain evidence="1">Houghton</strain>
    </source>
</reference>
<dbReference type="EMBL" id="HG682571">
    <property type="protein sequence ID" value="CDJ30518.1"/>
    <property type="molecule type" value="Genomic_DNA"/>
</dbReference>
<evidence type="ECO:0000313" key="2">
    <source>
        <dbReference type="Proteomes" id="UP000030744"/>
    </source>
</evidence>
<evidence type="ECO:0000313" key="1">
    <source>
        <dbReference type="EMBL" id="CDJ30518.1"/>
    </source>
</evidence>
<dbReference type="AlphaFoldDB" id="U6K436"/>
<reference evidence="1" key="2">
    <citation type="submission" date="2013-10" db="EMBL/GenBank/DDBJ databases">
        <authorList>
            <person name="Aslett M."/>
        </authorList>
    </citation>
    <scope>NUCLEOTIDE SEQUENCE [LARGE SCALE GENOMIC DNA]</scope>
    <source>
        <strain evidence="1">Houghton</strain>
    </source>
</reference>
<dbReference type="OrthoDB" id="194468at2759"/>
<name>U6K436_9EIME</name>
<sequence>MVSHALRHHQERVCGILVGPGDSSVVKNQEVICTEAVPLLHTHMLHPQLRLGVELVETLCEGGVTEESGEFFAAFRENKWTKPKIVGIYYADVLTTADKTPTMNKEASHIARVLRQHYPQLVVCLLDFRRMPESKPVTTFWSFGATNWTAVPTEAIHVSDAAQELAAKTVQEHT</sequence>
<proteinExistence type="predicted"/>
<dbReference type="Proteomes" id="UP000030744">
    <property type="component" value="Unassembled WGS sequence"/>
</dbReference>
<accession>U6K436</accession>
<dbReference type="GO" id="GO:0072546">
    <property type="term" value="C:EMC complex"/>
    <property type="evidence" value="ECO:0007669"/>
    <property type="project" value="InterPro"/>
</dbReference>
<dbReference type="VEuPathDB" id="ToxoDB:EMH_0059000"/>
<dbReference type="RefSeq" id="XP_013353083.1">
    <property type="nucleotide sequence ID" value="XM_013497629.1"/>
</dbReference>
<gene>
    <name evidence="1" type="ORF">EMH_0059000</name>
</gene>
<dbReference type="GeneID" id="25380520"/>
<organism evidence="1 2">
    <name type="scientific">Eimeria mitis</name>
    <dbReference type="NCBI Taxonomy" id="44415"/>
    <lineage>
        <taxon>Eukaryota</taxon>
        <taxon>Sar</taxon>
        <taxon>Alveolata</taxon>
        <taxon>Apicomplexa</taxon>
        <taxon>Conoidasida</taxon>
        <taxon>Coccidia</taxon>
        <taxon>Eucoccidiorida</taxon>
        <taxon>Eimeriorina</taxon>
        <taxon>Eimeriidae</taxon>
        <taxon>Eimeria</taxon>
    </lineage>
</organism>
<dbReference type="PANTHER" id="PTHR12941">
    <property type="entry name" value="ER MEMBRANE PROTEIN COMPLEX"/>
    <property type="match status" value="1"/>
</dbReference>
<dbReference type="PANTHER" id="PTHR12941:SF10">
    <property type="entry name" value="ER MEMBRANE PROTEIN COMPLEX SUBUNIT 8_9 HOMOLOG"/>
    <property type="match status" value="1"/>
</dbReference>